<evidence type="ECO:0000256" key="6">
    <source>
        <dbReference type="ARBA" id="ARBA00023004"/>
    </source>
</evidence>
<dbReference type="EMBL" id="JAPQKS010000001">
    <property type="protein sequence ID" value="KAJ5248941.1"/>
    <property type="molecule type" value="Genomic_DNA"/>
</dbReference>
<organism evidence="10 11">
    <name type="scientific">Penicillium chermesinum</name>
    <dbReference type="NCBI Taxonomy" id="63820"/>
    <lineage>
        <taxon>Eukaryota</taxon>
        <taxon>Fungi</taxon>
        <taxon>Dikarya</taxon>
        <taxon>Ascomycota</taxon>
        <taxon>Pezizomycotina</taxon>
        <taxon>Eurotiomycetes</taxon>
        <taxon>Eurotiomycetidae</taxon>
        <taxon>Eurotiales</taxon>
        <taxon>Aspergillaceae</taxon>
        <taxon>Penicillium</taxon>
    </lineage>
</organism>
<name>A0A9W9PK72_9EURO</name>
<keyword evidence="6 8" id="KW-0408">Iron</keyword>
<comment type="caution">
    <text evidence="10">The sequence shown here is derived from an EMBL/GenBank/DDBJ whole genome shotgun (WGS) entry which is preliminary data.</text>
</comment>
<evidence type="ECO:0000256" key="8">
    <source>
        <dbReference type="PIRSR" id="PIRSR602403-1"/>
    </source>
</evidence>
<reference evidence="10" key="1">
    <citation type="submission" date="2022-11" db="EMBL/GenBank/DDBJ databases">
        <authorList>
            <person name="Petersen C."/>
        </authorList>
    </citation>
    <scope>NUCLEOTIDE SEQUENCE</scope>
    <source>
        <strain evidence="10">IBT 19713</strain>
    </source>
</reference>
<reference evidence="10" key="2">
    <citation type="journal article" date="2023" name="IMA Fungus">
        <title>Comparative genomic study of the Penicillium genus elucidates a diverse pangenome and 15 lateral gene transfer events.</title>
        <authorList>
            <person name="Petersen C."/>
            <person name="Sorensen T."/>
            <person name="Nielsen M.R."/>
            <person name="Sondergaard T.E."/>
            <person name="Sorensen J.L."/>
            <person name="Fitzpatrick D.A."/>
            <person name="Frisvad J.C."/>
            <person name="Nielsen K.L."/>
        </authorList>
    </citation>
    <scope>NUCLEOTIDE SEQUENCE</scope>
    <source>
        <strain evidence="10">IBT 19713</strain>
    </source>
</reference>
<keyword evidence="5" id="KW-0560">Oxidoreductase</keyword>
<feature type="binding site" description="axial binding residue" evidence="8">
    <location>
        <position position="472"/>
    </location>
    <ligand>
        <name>heme</name>
        <dbReference type="ChEBI" id="CHEBI:30413"/>
    </ligand>
    <ligandPart>
        <name>Fe</name>
        <dbReference type="ChEBI" id="CHEBI:18248"/>
    </ligandPart>
</feature>
<accession>A0A9W9PK72</accession>
<dbReference type="Proteomes" id="UP001150941">
    <property type="component" value="Unassembled WGS sequence"/>
</dbReference>
<keyword evidence="11" id="KW-1185">Reference proteome</keyword>
<comment type="similarity">
    <text evidence="2">Belongs to the cytochrome P450 family.</text>
</comment>
<dbReference type="OrthoDB" id="3945418at2759"/>
<evidence type="ECO:0000256" key="4">
    <source>
        <dbReference type="ARBA" id="ARBA00022723"/>
    </source>
</evidence>
<dbReference type="PANTHER" id="PTHR24305:SF157">
    <property type="entry name" value="N-ACETYLTRYPTOPHAN 6-HYDROXYLASE IVOC-RELATED"/>
    <property type="match status" value="1"/>
</dbReference>
<dbReference type="GO" id="GO:0020037">
    <property type="term" value="F:heme binding"/>
    <property type="evidence" value="ECO:0007669"/>
    <property type="project" value="InterPro"/>
</dbReference>
<evidence type="ECO:0000256" key="9">
    <source>
        <dbReference type="SAM" id="Phobius"/>
    </source>
</evidence>
<dbReference type="InterPro" id="IPR036396">
    <property type="entry name" value="Cyt_P450_sf"/>
</dbReference>
<dbReference type="GO" id="GO:0004497">
    <property type="term" value="F:monooxygenase activity"/>
    <property type="evidence" value="ECO:0007669"/>
    <property type="project" value="UniProtKB-KW"/>
</dbReference>
<dbReference type="Pfam" id="PF00067">
    <property type="entry name" value="p450"/>
    <property type="match status" value="1"/>
</dbReference>
<dbReference type="GO" id="GO:0016705">
    <property type="term" value="F:oxidoreductase activity, acting on paired donors, with incorporation or reduction of molecular oxygen"/>
    <property type="evidence" value="ECO:0007669"/>
    <property type="project" value="InterPro"/>
</dbReference>
<dbReference type="Gene3D" id="1.10.630.10">
    <property type="entry name" value="Cytochrome P450"/>
    <property type="match status" value="1"/>
</dbReference>
<dbReference type="AlphaFoldDB" id="A0A9W9PK72"/>
<dbReference type="GeneID" id="83196992"/>
<dbReference type="PRINTS" id="PR00465">
    <property type="entry name" value="EP450IV"/>
</dbReference>
<keyword evidence="9" id="KW-0472">Membrane</keyword>
<gene>
    <name evidence="10" type="ORF">N7468_000392</name>
</gene>
<keyword evidence="3 8" id="KW-0349">Heme</keyword>
<feature type="transmembrane region" description="Helical" evidence="9">
    <location>
        <begin position="12"/>
        <end position="36"/>
    </location>
</feature>
<dbReference type="PANTHER" id="PTHR24305">
    <property type="entry name" value="CYTOCHROME P450"/>
    <property type="match status" value="1"/>
</dbReference>
<keyword evidence="9" id="KW-0812">Transmembrane</keyword>
<evidence type="ECO:0000313" key="11">
    <source>
        <dbReference type="Proteomes" id="UP001150941"/>
    </source>
</evidence>
<protein>
    <recommendedName>
        <fullName evidence="12">Cytochrome P450</fullName>
    </recommendedName>
</protein>
<dbReference type="InterPro" id="IPR001128">
    <property type="entry name" value="Cyt_P450"/>
</dbReference>
<dbReference type="InterPro" id="IPR050121">
    <property type="entry name" value="Cytochrome_P450_monoxygenase"/>
</dbReference>
<dbReference type="CDD" id="cd11062">
    <property type="entry name" value="CYP58-like"/>
    <property type="match status" value="1"/>
</dbReference>
<dbReference type="GO" id="GO:0005506">
    <property type="term" value="F:iron ion binding"/>
    <property type="evidence" value="ECO:0007669"/>
    <property type="project" value="InterPro"/>
</dbReference>
<evidence type="ECO:0000313" key="10">
    <source>
        <dbReference type="EMBL" id="KAJ5248941.1"/>
    </source>
</evidence>
<evidence type="ECO:0000256" key="2">
    <source>
        <dbReference type="ARBA" id="ARBA00010617"/>
    </source>
</evidence>
<keyword evidence="9" id="KW-1133">Transmembrane helix</keyword>
<evidence type="ECO:0000256" key="1">
    <source>
        <dbReference type="ARBA" id="ARBA00001971"/>
    </source>
</evidence>
<evidence type="ECO:0000256" key="3">
    <source>
        <dbReference type="ARBA" id="ARBA00022617"/>
    </source>
</evidence>
<dbReference type="InterPro" id="IPR002403">
    <property type="entry name" value="Cyt_P450_E_grp-IV"/>
</dbReference>
<dbReference type="RefSeq" id="XP_058335720.1">
    <property type="nucleotide sequence ID" value="XM_058469689.1"/>
</dbReference>
<proteinExistence type="inferred from homology"/>
<sequence>MGLRLPSLQAALAYLTIIFATLFLYVIGVITYRLVFSPLARFPGPRLAAATRLYETYFQMVKGGTFTWHIESLHEIYGPIVRITPWELHIKDPNFYDTLYAGPGKHRNKDPWFSYISYPKSIFSTQAHETHRPRRRVLGQFFKKAAASDIQPIIQASIASLCKHLSEANATKKPMELHAAFYSFTSDVISEYALGHKYGLRYLERPELSDEWKLRLTSMFGFCRHIRHLPILPFFARLAPRMVGTVVPPYRYVYEMEEDIKGRVKALLDDHTIDSKIDPEKTALPSKTQKAVYPSILADPSVPSSEKELSRLQDDAIFLMMAATDAPAQVLAITLFHILNNPAVYARLKEELFSALDNAREVPTFEQLENIPYLNAVVREGLRLSSVVTTRLPRSAPDEVLQFQEWQIPPGLNKKKKMPQTFVSMSTYFILRDPAIFPTPSSFTPERWLLPREELRSLERHLVPASKGTLGCLGQNVNWMYMHMVLGTLFRRYDLALHETTEKNVEMTRDNFIGQTDEGMNNVQVKILEEYTC</sequence>
<evidence type="ECO:0000256" key="7">
    <source>
        <dbReference type="ARBA" id="ARBA00023033"/>
    </source>
</evidence>
<evidence type="ECO:0000256" key="5">
    <source>
        <dbReference type="ARBA" id="ARBA00023002"/>
    </source>
</evidence>
<comment type="cofactor">
    <cofactor evidence="1 8">
        <name>heme</name>
        <dbReference type="ChEBI" id="CHEBI:30413"/>
    </cofactor>
</comment>
<keyword evidence="7" id="KW-0503">Monooxygenase</keyword>
<keyword evidence="4 8" id="KW-0479">Metal-binding</keyword>
<dbReference type="SUPFAM" id="SSF48264">
    <property type="entry name" value="Cytochrome P450"/>
    <property type="match status" value="1"/>
</dbReference>
<dbReference type="GO" id="GO:0043386">
    <property type="term" value="P:mycotoxin biosynthetic process"/>
    <property type="evidence" value="ECO:0007669"/>
    <property type="project" value="UniProtKB-ARBA"/>
</dbReference>
<evidence type="ECO:0008006" key="12">
    <source>
        <dbReference type="Google" id="ProtNLM"/>
    </source>
</evidence>